<dbReference type="Pfam" id="PF00270">
    <property type="entry name" value="DEAD"/>
    <property type="match status" value="1"/>
</dbReference>
<gene>
    <name evidence="10" type="primary">deaD</name>
    <name evidence="10" type="synonym">csdA</name>
    <name evidence="16" type="ORF">HRUBRA_00795</name>
</gene>
<organism evidence="16 17">
    <name type="scientific">Pseudohaliea rubra DSM 19751</name>
    <dbReference type="NCBI Taxonomy" id="1265313"/>
    <lineage>
        <taxon>Bacteria</taxon>
        <taxon>Pseudomonadati</taxon>
        <taxon>Pseudomonadota</taxon>
        <taxon>Gammaproteobacteria</taxon>
        <taxon>Cellvibrionales</taxon>
        <taxon>Halieaceae</taxon>
        <taxon>Pseudohaliea</taxon>
    </lineage>
</organism>
<evidence type="ECO:0000313" key="17">
    <source>
        <dbReference type="Proteomes" id="UP000029640"/>
    </source>
</evidence>
<dbReference type="OrthoDB" id="9805696at2"/>
<dbReference type="PATRIC" id="fig|1265313.6.peg.790"/>
<dbReference type="Proteomes" id="UP000029640">
    <property type="component" value="Unassembled WGS sequence"/>
</dbReference>
<keyword evidence="4 10" id="KW-0378">Hydrolase</keyword>
<keyword evidence="5 10" id="KW-0347">Helicase</keyword>
<dbReference type="GO" id="GO:0000027">
    <property type="term" value="P:ribosomal large subunit assembly"/>
    <property type="evidence" value="ECO:0007669"/>
    <property type="project" value="UniProtKB-UniRule"/>
</dbReference>
<dbReference type="PANTHER" id="PTHR47963">
    <property type="entry name" value="DEAD-BOX ATP-DEPENDENT RNA HELICASE 47, MITOCHONDRIAL"/>
    <property type="match status" value="1"/>
</dbReference>
<keyword evidence="17" id="KW-1185">Reference proteome</keyword>
<dbReference type="GO" id="GO:0016887">
    <property type="term" value="F:ATP hydrolysis activity"/>
    <property type="evidence" value="ECO:0007669"/>
    <property type="project" value="RHEA"/>
</dbReference>
<dbReference type="SUPFAM" id="SSF52540">
    <property type="entry name" value="P-loop containing nucleoside triphosphate hydrolases"/>
    <property type="match status" value="1"/>
</dbReference>
<keyword evidence="8 10" id="KW-0346">Stress response</keyword>
<feature type="domain" description="Helicase ATP-binding" evidence="13">
    <location>
        <begin position="39"/>
        <end position="210"/>
    </location>
</feature>
<feature type="short sequence motif" description="Q motif" evidence="11">
    <location>
        <begin position="8"/>
        <end position="36"/>
    </location>
</feature>
<dbReference type="GO" id="GO:0005829">
    <property type="term" value="C:cytosol"/>
    <property type="evidence" value="ECO:0007669"/>
    <property type="project" value="TreeGrafter"/>
</dbReference>
<evidence type="ECO:0000256" key="8">
    <source>
        <dbReference type="ARBA" id="ARBA00023016"/>
    </source>
</evidence>
<proteinExistence type="inferred from homology"/>
<keyword evidence="7 10" id="KW-0694">RNA-binding</keyword>
<dbReference type="AlphaFoldDB" id="A0A095XY23"/>
<dbReference type="InterPro" id="IPR012677">
    <property type="entry name" value="Nucleotide-bd_a/b_plait_sf"/>
</dbReference>
<dbReference type="HOGENOM" id="CLU_003041_21_1_6"/>
<dbReference type="InterPro" id="IPR014001">
    <property type="entry name" value="Helicase_ATP-bd"/>
</dbReference>
<dbReference type="InterPro" id="IPR034415">
    <property type="entry name" value="CsdA_RRM"/>
</dbReference>
<dbReference type="CDD" id="cd12499">
    <property type="entry name" value="RRM_EcCsdA_like"/>
    <property type="match status" value="1"/>
</dbReference>
<dbReference type="Pfam" id="PF03880">
    <property type="entry name" value="DbpA"/>
    <property type="match status" value="1"/>
</dbReference>
<dbReference type="GO" id="GO:0006401">
    <property type="term" value="P:RNA catabolic process"/>
    <property type="evidence" value="ECO:0007669"/>
    <property type="project" value="UniProtKB-UniRule"/>
</dbReference>
<dbReference type="FunFam" id="3.40.50.300:FF:000108">
    <property type="entry name" value="ATP-dependent RNA helicase RhlE"/>
    <property type="match status" value="1"/>
</dbReference>
<dbReference type="STRING" id="1265313.HRUBRA_00795"/>
<keyword evidence="2 10" id="KW-0963">Cytoplasm</keyword>
<keyword evidence="3 10" id="KW-0547">Nucleotide-binding</keyword>
<comment type="subcellular location">
    <subcellularLocation>
        <location evidence="1 10">Cytoplasm</location>
    </subcellularLocation>
</comment>
<evidence type="ECO:0000256" key="11">
    <source>
        <dbReference type="PROSITE-ProRule" id="PRU00552"/>
    </source>
</evidence>
<dbReference type="InterPro" id="IPR044742">
    <property type="entry name" value="DEAD/DEAH_RhlB"/>
</dbReference>
<dbReference type="GO" id="GO:0070417">
    <property type="term" value="P:cellular response to cold"/>
    <property type="evidence" value="ECO:0007669"/>
    <property type="project" value="InterPro"/>
</dbReference>
<dbReference type="GO" id="GO:0003724">
    <property type="term" value="F:RNA helicase activity"/>
    <property type="evidence" value="ECO:0007669"/>
    <property type="project" value="UniProtKB-UniRule"/>
</dbReference>
<dbReference type="InterPro" id="IPR005580">
    <property type="entry name" value="DbpA/CsdA_RNA-bd_dom"/>
</dbReference>
<reference evidence="16 17" key="1">
    <citation type="journal article" date="2014" name="Genome Announc.">
        <title>Genome Sequence of Gammaproteobacterial Pseudohaliea rubra Type Strain DSM 19751, Isolated from Coastal Seawater of the Mediterranean Sea.</title>
        <authorList>
            <person name="Spring S."/>
            <person name="Fiebig A."/>
            <person name="Riedel T."/>
            <person name="Goker M."/>
            <person name="Klenk H.P."/>
        </authorList>
    </citation>
    <scope>NUCLEOTIDE SEQUENCE [LARGE SCALE GENOMIC DNA]</scope>
    <source>
        <strain evidence="16 17">DSM 19751</strain>
    </source>
</reference>
<evidence type="ECO:0000256" key="9">
    <source>
        <dbReference type="ARBA" id="ARBA00047984"/>
    </source>
</evidence>
<dbReference type="CDD" id="cd00268">
    <property type="entry name" value="DEADc"/>
    <property type="match status" value="1"/>
</dbReference>
<dbReference type="InterPro" id="IPR050547">
    <property type="entry name" value="DEAD_box_RNA_helicases"/>
</dbReference>
<dbReference type="CDD" id="cd18787">
    <property type="entry name" value="SF2_C_DEAD"/>
    <property type="match status" value="1"/>
</dbReference>
<dbReference type="GO" id="GO:0033592">
    <property type="term" value="F:RNA strand annealing activity"/>
    <property type="evidence" value="ECO:0007669"/>
    <property type="project" value="TreeGrafter"/>
</dbReference>
<dbReference type="GO" id="GO:0005524">
    <property type="term" value="F:ATP binding"/>
    <property type="evidence" value="ECO:0007669"/>
    <property type="project" value="UniProtKB-UniRule"/>
</dbReference>
<evidence type="ECO:0000256" key="2">
    <source>
        <dbReference type="ARBA" id="ARBA00022490"/>
    </source>
</evidence>
<dbReference type="InterPro" id="IPR000629">
    <property type="entry name" value="RNA-helicase_DEAD-box_CS"/>
</dbReference>
<dbReference type="EMBL" id="AUVB01000023">
    <property type="protein sequence ID" value="KGE04636.1"/>
    <property type="molecule type" value="Genomic_DNA"/>
</dbReference>
<evidence type="ECO:0000256" key="4">
    <source>
        <dbReference type="ARBA" id="ARBA00022801"/>
    </source>
</evidence>
<dbReference type="Gene3D" id="3.40.50.300">
    <property type="entry name" value="P-loop containing nucleotide triphosphate hydrolases"/>
    <property type="match status" value="2"/>
</dbReference>
<dbReference type="PROSITE" id="PS51195">
    <property type="entry name" value="Q_MOTIF"/>
    <property type="match status" value="1"/>
</dbReference>
<dbReference type="InterPro" id="IPR011545">
    <property type="entry name" value="DEAD/DEAH_box_helicase_dom"/>
</dbReference>
<evidence type="ECO:0000256" key="12">
    <source>
        <dbReference type="SAM" id="MobiDB-lite"/>
    </source>
</evidence>
<feature type="region of interest" description="Disordered" evidence="12">
    <location>
        <begin position="440"/>
        <end position="482"/>
    </location>
</feature>
<dbReference type="SMART" id="SM00487">
    <property type="entry name" value="DEXDc"/>
    <property type="match status" value="1"/>
</dbReference>
<dbReference type="EC" id="3.6.4.13" evidence="10"/>
<dbReference type="PANTHER" id="PTHR47963:SF8">
    <property type="entry name" value="ATP-DEPENDENT RNA HELICASE DEAD"/>
    <property type="match status" value="1"/>
</dbReference>
<evidence type="ECO:0000259" key="13">
    <source>
        <dbReference type="PROSITE" id="PS51192"/>
    </source>
</evidence>
<evidence type="ECO:0000256" key="7">
    <source>
        <dbReference type="ARBA" id="ARBA00022884"/>
    </source>
</evidence>
<name>A0A095XY23_9GAMM</name>
<evidence type="ECO:0000313" key="16">
    <source>
        <dbReference type="EMBL" id="KGE04636.1"/>
    </source>
</evidence>
<dbReference type="RefSeq" id="WP_052094568.1">
    <property type="nucleotide sequence ID" value="NZ_KN234764.1"/>
</dbReference>
<dbReference type="Pfam" id="PF00271">
    <property type="entry name" value="Helicase_C"/>
    <property type="match status" value="1"/>
</dbReference>
<comment type="catalytic activity">
    <reaction evidence="9 10">
        <text>ATP + H2O = ADP + phosphate + H(+)</text>
        <dbReference type="Rhea" id="RHEA:13065"/>
        <dbReference type="ChEBI" id="CHEBI:15377"/>
        <dbReference type="ChEBI" id="CHEBI:15378"/>
        <dbReference type="ChEBI" id="CHEBI:30616"/>
        <dbReference type="ChEBI" id="CHEBI:43474"/>
        <dbReference type="ChEBI" id="CHEBI:456216"/>
        <dbReference type="EC" id="3.6.4.13"/>
    </reaction>
</comment>
<dbReference type="FunFam" id="3.30.70.330:FF:000068">
    <property type="entry name" value="ATP-dependent RNA helicase DeaD"/>
    <property type="match status" value="1"/>
</dbReference>
<protein>
    <recommendedName>
        <fullName evidence="10">ATP-dependent RNA helicase DeaD</fullName>
        <ecNumber evidence="10">3.6.4.13</ecNumber>
    </recommendedName>
    <alternativeName>
        <fullName evidence="10">Cold-shock DEAD box protein A</fullName>
    </alternativeName>
</protein>
<dbReference type="GO" id="GO:0005840">
    <property type="term" value="C:ribosome"/>
    <property type="evidence" value="ECO:0007669"/>
    <property type="project" value="TreeGrafter"/>
</dbReference>
<dbReference type="eggNOG" id="COG0513">
    <property type="taxonomic scope" value="Bacteria"/>
</dbReference>
<dbReference type="HAMAP" id="MF_00964">
    <property type="entry name" value="DEAD_helicase_DeaD"/>
    <property type="match status" value="1"/>
</dbReference>
<comment type="similarity">
    <text evidence="10">Belongs to the DEAD box helicase family. DeaD/CsdA subfamily.</text>
</comment>
<feature type="compositionally biased region" description="Basic and acidic residues" evidence="12">
    <location>
        <begin position="448"/>
        <end position="482"/>
    </location>
</feature>
<dbReference type="SMART" id="SM00490">
    <property type="entry name" value="HELICc"/>
    <property type="match status" value="1"/>
</dbReference>
<evidence type="ECO:0000256" key="5">
    <source>
        <dbReference type="ARBA" id="ARBA00022806"/>
    </source>
</evidence>
<dbReference type="InterPro" id="IPR057325">
    <property type="entry name" value="DeaD_dimer"/>
</dbReference>
<evidence type="ECO:0000256" key="3">
    <source>
        <dbReference type="ARBA" id="ARBA00022741"/>
    </source>
</evidence>
<feature type="domain" description="Helicase C-terminal" evidence="14">
    <location>
        <begin position="234"/>
        <end position="381"/>
    </location>
</feature>
<evidence type="ECO:0000259" key="14">
    <source>
        <dbReference type="PROSITE" id="PS51194"/>
    </source>
</evidence>
<dbReference type="PROSITE" id="PS51194">
    <property type="entry name" value="HELICASE_CTER"/>
    <property type="match status" value="1"/>
</dbReference>
<dbReference type="PROSITE" id="PS51192">
    <property type="entry name" value="HELICASE_ATP_BIND_1"/>
    <property type="match status" value="1"/>
</dbReference>
<dbReference type="InterPro" id="IPR001650">
    <property type="entry name" value="Helicase_C-like"/>
</dbReference>
<dbReference type="PROSITE" id="PS00039">
    <property type="entry name" value="DEAD_ATP_HELICASE"/>
    <property type="match status" value="1"/>
</dbReference>
<evidence type="ECO:0000256" key="6">
    <source>
        <dbReference type="ARBA" id="ARBA00022840"/>
    </source>
</evidence>
<evidence type="ECO:0000259" key="15">
    <source>
        <dbReference type="PROSITE" id="PS51195"/>
    </source>
</evidence>
<evidence type="ECO:0000256" key="1">
    <source>
        <dbReference type="ARBA" id="ARBA00004496"/>
    </source>
</evidence>
<evidence type="ECO:0000256" key="10">
    <source>
        <dbReference type="HAMAP-Rule" id="MF_00964"/>
    </source>
</evidence>
<feature type="region of interest" description="Disordered" evidence="12">
    <location>
        <begin position="553"/>
        <end position="609"/>
    </location>
</feature>
<feature type="domain" description="DEAD-box RNA helicase Q" evidence="15">
    <location>
        <begin position="8"/>
        <end position="36"/>
    </location>
</feature>
<comment type="function">
    <text evidence="10">DEAD-box RNA helicase involved in various cellular processes at low temperature, including ribosome biogenesis, mRNA degradation and translation initiation.</text>
</comment>
<dbReference type="Gene3D" id="3.30.70.330">
    <property type="match status" value="1"/>
</dbReference>
<dbReference type="InterPro" id="IPR014014">
    <property type="entry name" value="RNA_helicase_DEAD_Q_motif"/>
</dbReference>
<feature type="compositionally biased region" description="Basic residues" evidence="12">
    <location>
        <begin position="575"/>
        <end position="601"/>
    </location>
</feature>
<comment type="caution">
    <text evidence="16">The sequence shown here is derived from an EMBL/GenBank/DDBJ whole genome shotgun (WGS) entry which is preliminary data.</text>
</comment>
<dbReference type="InterPro" id="IPR028618">
    <property type="entry name" value="DEAD_helicase_DeaD"/>
</dbReference>
<dbReference type="Pfam" id="PF25399">
    <property type="entry name" value="DeaD_dimer"/>
    <property type="match status" value="1"/>
</dbReference>
<accession>A0A095XY23</accession>
<dbReference type="InterPro" id="IPR027417">
    <property type="entry name" value="P-loop_NTPase"/>
</dbReference>
<keyword evidence="6 10" id="KW-0067">ATP-binding</keyword>
<sequence>MTTATPIGSFAELSLPPFLLQSLAEVGYETPSTIQSLTIPPLLAGQDLVGQAQTGTGKTAAFALPVLATLDPGQTKPQALVLAPTRELAIQVAEAFQKYAAHLKGFRVLPLYGGSDYRTQLRTLQRGVQVIVGTPGRVMDHMRRGSLDLSGLRTLVLDEADEMLRMGFIDDVEWILEQTPRERQIALFSATMPDAIRRIAGKHLRNPEEITIRQKTVTNASIRQRVWMMAGVHKLDALTRILETEDTDGVIIFVRTRLATQELADKLAARGFASAALNGDIAQAQREKTVEKLKSGGLDIVVATDVAARGLDVERVSHVINYDIPNDPEAYVHRIGRTGRAGRSGEAILFAASRERRLLRAIERATGQPIEPMALPTAEQVTDRRSARFKARITETLASRDLDAARRLVEEYQQEFGVPIIEVAAALVLLSQGEAQPGSSAKAAFTEAAERPPAREVRPGREEGGKPRRQAADGAREHPEAGLARYRVEVGRQHGVRPGNIVGAIANEAEVDAEYIGRIQIFDDHSLVDLPEGMPAEIFRHLQSVWVSGQKLQISRAGDGAPAATGRKDKDRKPGGHKPSGKKNGGKKPAGKKLVSKKPASKKPEGKSR</sequence>